<dbReference type="PANTHER" id="PTHR10728">
    <property type="entry name" value="CYTOSOLIC PHOSPHOLIPASE A2"/>
    <property type="match status" value="1"/>
</dbReference>
<feature type="short sequence motif" description="DGA/G" evidence="2">
    <location>
        <begin position="301"/>
        <end position="303"/>
    </location>
</feature>
<reference evidence="4 5" key="1">
    <citation type="submission" date="2019-09" db="EMBL/GenBank/DDBJ databases">
        <title>Whole genome sequence of Vibrio fortis.</title>
        <authorList>
            <person name="Das S.K."/>
        </authorList>
    </citation>
    <scope>NUCLEOTIDE SEQUENCE [LARGE SCALE GENOMIC DNA]</scope>
    <source>
        <strain evidence="4 5">AN60</strain>
    </source>
</reference>
<evidence type="ECO:0000256" key="2">
    <source>
        <dbReference type="PROSITE-ProRule" id="PRU01161"/>
    </source>
</evidence>
<keyword evidence="1 2" id="KW-0443">Lipid metabolism</keyword>
<feature type="short sequence motif" description="GXSXG" evidence="2">
    <location>
        <begin position="124"/>
        <end position="128"/>
    </location>
</feature>
<dbReference type="InterPro" id="IPR016035">
    <property type="entry name" value="Acyl_Trfase/lysoPLipase"/>
</dbReference>
<dbReference type="GO" id="GO:0005829">
    <property type="term" value="C:cytosol"/>
    <property type="evidence" value="ECO:0007669"/>
    <property type="project" value="TreeGrafter"/>
</dbReference>
<feature type="active site" description="Nucleophile" evidence="2">
    <location>
        <position position="126"/>
    </location>
</feature>
<gene>
    <name evidence="4" type="ORF">F2P58_22270</name>
</gene>
<evidence type="ECO:0000313" key="4">
    <source>
        <dbReference type="EMBL" id="KAB0285260.1"/>
    </source>
</evidence>
<evidence type="ECO:0000313" key="5">
    <source>
        <dbReference type="Proteomes" id="UP000326789"/>
    </source>
</evidence>
<dbReference type="PROSITE" id="PS51635">
    <property type="entry name" value="PNPLA"/>
    <property type="match status" value="1"/>
</dbReference>
<evidence type="ECO:0000259" key="3">
    <source>
        <dbReference type="PROSITE" id="PS51635"/>
    </source>
</evidence>
<dbReference type="InterPro" id="IPR002641">
    <property type="entry name" value="PNPLA_dom"/>
</dbReference>
<dbReference type="GO" id="GO:0005509">
    <property type="term" value="F:calcium ion binding"/>
    <property type="evidence" value="ECO:0007669"/>
    <property type="project" value="TreeGrafter"/>
</dbReference>
<proteinExistence type="predicted"/>
<sequence length="462" mass="51584">MALASKSESMNSRLPIPLEGSHIMMLYREKNVWSAIGLGILLSGCSSIQISNDDLSVEPPTSDRYEYKSFNKEENDINVVLAFSGGGTRAAALSYGVLKGLRDQTIVVNGKTKRLLDEVDVISGVSGGSFTAAYYGLYGDKTFEQYESDFLYHQVSSDLKSIILSPIHWFNGKSRTQEAIDYYNSTIFDDKKFSDIDKSTSPYILINASDLSTGVRFSFTQHYFDLICSDIEDYSIASAVTASSAVPFLFNPVVLKNHDSCDSVSIDDGLFDLNAYRDRNTLTTVEQYQNKDKHKYLHLVDGGITDNLGLVAIYEVAEYIRLQDTRSFKEDISADNKPLIIISVDASTKPELGISAIPDSPSLSQTANSITDIQLHRYNETTKDLIVESIPVWTKRNDGPQSSNVFVEVSFLQTEDPELRYRFNQIRTDLTLEPQDVDILIEEGYKQISNNQALLELIGSLE</sequence>
<feature type="domain" description="PNPLA" evidence="3">
    <location>
        <begin position="81"/>
        <end position="314"/>
    </location>
</feature>
<dbReference type="PANTHER" id="PTHR10728:SF40">
    <property type="entry name" value="PATATIN FAMILY PROTEIN"/>
    <property type="match status" value="1"/>
</dbReference>
<dbReference type="Proteomes" id="UP000326789">
    <property type="component" value="Unassembled WGS sequence"/>
</dbReference>
<dbReference type="EMBL" id="VWSE01000010">
    <property type="protein sequence ID" value="KAB0285260.1"/>
    <property type="molecule type" value="Genomic_DNA"/>
</dbReference>
<dbReference type="AlphaFoldDB" id="A0A5N3QTM4"/>
<protein>
    <submittedName>
        <fullName evidence="4">Patatin-like phospholipase family protein</fullName>
    </submittedName>
</protein>
<dbReference type="GO" id="GO:0046475">
    <property type="term" value="P:glycerophospholipid catabolic process"/>
    <property type="evidence" value="ECO:0007669"/>
    <property type="project" value="TreeGrafter"/>
</dbReference>
<keyword evidence="2" id="KW-0442">Lipid degradation</keyword>
<comment type="caution">
    <text evidence="4">The sequence shown here is derived from an EMBL/GenBank/DDBJ whole genome shotgun (WGS) entry which is preliminary data.</text>
</comment>
<evidence type="ECO:0000256" key="1">
    <source>
        <dbReference type="ARBA" id="ARBA00023098"/>
    </source>
</evidence>
<dbReference type="GO" id="GO:0005544">
    <property type="term" value="F:calcium-dependent phospholipid binding"/>
    <property type="evidence" value="ECO:0007669"/>
    <property type="project" value="TreeGrafter"/>
</dbReference>
<organism evidence="4 5">
    <name type="scientific">Vibrio fortis</name>
    <dbReference type="NCBI Taxonomy" id="212667"/>
    <lineage>
        <taxon>Bacteria</taxon>
        <taxon>Pseudomonadati</taxon>
        <taxon>Pseudomonadota</taxon>
        <taxon>Gammaproteobacteria</taxon>
        <taxon>Vibrionales</taxon>
        <taxon>Vibrionaceae</taxon>
        <taxon>Vibrio</taxon>
    </lineage>
</organism>
<dbReference type="SUPFAM" id="SSF52151">
    <property type="entry name" value="FabD/lysophospholipase-like"/>
    <property type="match status" value="1"/>
</dbReference>
<accession>A0A5N3QTM4</accession>
<name>A0A5N3QTM4_9VIBR</name>
<dbReference type="RefSeq" id="WP_150872972.1">
    <property type="nucleotide sequence ID" value="NZ_VWSE01000010.1"/>
</dbReference>
<dbReference type="Gene3D" id="3.40.1090.10">
    <property type="entry name" value="Cytosolic phospholipase A2 catalytic domain"/>
    <property type="match status" value="1"/>
</dbReference>
<dbReference type="Pfam" id="PF01734">
    <property type="entry name" value="Patatin"/>
    <property type="match status" value="1"/>
</dbReference>
<dbReference type="GO" id="GO:0047498">
    <property type="term" value="F:calcium-dependent phospholipase A2 activity"/>
    <property type="evidence" value="ECO:0007669"/>
    <property type="project" value="TreeGrafter"/>
</dbReference>
<comment type="caution">
    <text evidence="2">Lacks conserved residue(s) required for the propagation of feature annotation.</text>
</comment>
<feature type="active site" description="Proton acceptor" evidence="2">
    <location>
        <position position="301"/>
    </location>
</feature>
<keyword evidence="2" id="KW-0378">Hydrolase</keyword>